<keyword evidence="2" id="KW-1185">Reference proteome</keyword>
<reference evidence="1 2" key="1">
    <citation type="submission" date="2021-06" db="EMBL/GenBank/DDBJ databases">
        <authorList>
            <person name="Palmer J.M."/>
        </authorList>
    </citation>
    <scope>NUCLEOTIDE SEQUENCE [LARGE SCALE GENOMIC DNA]</scope>
    <source>
        <strain evidence="1 2">XC_2019</strain>
        <tissue evidence="1">Muscle</tissue>
    </source>
</reference>
<organism evidence="1 2">
    <name type="scientific">Xenoophorus captivus</name>
    <dbReference type="NCBI Taxonomy" id="1517983"/>
    <lineage>
        <taxon>Eukaryota</taxon>
        <taxon>Metazoa</taxon>
        <taxon>Chordata</taxon>
        <taxon>Craniata</taxon>
        <taxon>Vertebrata</taxon>
        <taxon>Euteleostomi</taxon>
        <taxon>Actinopterygii</taxon>
        <taxon>Neopterygii</taxon>
        <taxon>Teleostei</taxon>
        <taxon>Neoteleostei</taxon>
        <taxon>Acanthomorphata</taxon>
        <taxon>Ovalentaria</taxon>
        <taxon>Atherinomorphae</taxon>
        <taxon>Cyprinodontiformes</taxon>
        <taxon>Goodeidae</taxon>
        <taxon>Xenoophorus</taxon>
    </lineage>
</organism>
<gene>
    <name evidence="1" type="ORF">XENOCAPTIV_021473</name>
</gene>
<dbReference type="SUPFAM" id="SSF56059">
    <property type="entry name" value="Glutathione synthetase ATP-binding domain-like"/>
    <property type="match status" value="1"/>
</dbReference>
<accession>A0ABV0QTX9</accession>
<evidence type="ECO:0000313" key="2">
    <source>
        <dbReference type="Proteomes" id="UP001434883"/>
    </source>
</evidence>
<dbReference type="Gene3D" id="3.30.470.110">
    <property type="match status" value="2"/>
</dbReference>
<proteinExistence type="predicted"/>
<comment type="caution">
    <text evidence="1">The sequence shown here is derived from an EMBL/GenBank/DDBJ whole genome shotgun (WGS) entry which is preliminary data.</text>
</comment>
<dbReference type="Proteomes" id="UP001434883">
    <property type="component" value="Unassembled WGS sequence"/>
</dbReference>
<sequence>MSAKAISEQTGKEYLYKYIYTSTPVQNRFCYANVTAETDFQRLTQDHPWLLTEEEEFYVCIYAAREGDYVLFHHEGGVDVGDVDAKAQKLLIGVDEKISEDQVKKELLTKGPNDKKA</sequence>
<protein>
    <submittedName>
        <fullName evidence="1">Uncharacterized protein</fullName>
    </submittedName>
</protein>
<name>A0ABV0QTX9_9TELE</name>
<evidence type="ECO:0000313" key="1">
    <source>
        <dbReference type="EMBL" id="MEQ2199259.1"/>
    </source>
</evidence>
<dbReference type="EMBL" id="JAHRIN010025214">
    <property type="protein sequence ID" value="MEQ2199259.1"/>
    <property type="molecule type" value="Genomic_DNA"/>
</dbReference>